<dbReference type="RefSeq" id="WP_048048314.1">
    <property type="nucleotide sequence ID" value="NZ_JJOS01000011.1"/>
</dbReference>
<dbReference type="EMBL" id="JJQU01000202">
    <property type="protein sequence ID" value="KKH81881.1"/>
    <property type="molecule type" value="Genomic_DNA"/>
</dbReference>
<reference evidence="3 4" key="1">
    <citation type="journal article" date="2015" name="ISME J.">
        <title>Genomic and phenotypic differentiation among Methanosarcina mazei populations from Columbia River sediment.</title>
        <authorList>
            <person name="Youngblut N.D."/>
            <person name="Wirth J.S."/>
            <person name="Henriksen J.R."/>
            <person name="Smith M."/>
            <person name="Simon H."/>
            <person name="Metcalf W.W."/>
            <person name="Whitaker R.J."/>
        </authorList>
    </citation>
    <scope>NUCLEOTIDE SEQUENCE [LARGE SCALE GENOMIC DNA]</scope>
    <source>
        <strain evidence="2 3">1.H.M.2.1</strain>
        <strain evidence="1 4">2.F.A.2.4</strain>
    </source>
</reference>
<evidence type="ECO:0000313" key="1">
    <source>
        <dbReference type="EMBL" id="KKG06385.1"/>
    </source>
</evidence>
<dbReference type="AlphaFoldDB" id="A0A0F8EEE3"/>
<dbReference type="Proteomes" id="UP000034578">
    <property type="component" value="Unassembled WGS sequence"/>
</dbReference>
<organism evidence="1 4">
    <name type="scientific">Methanosarcina mazei</name>
    <name type="common">Methanosarcina frisia</name>
    <dbReference type="NCBI Taxonomy" id="2209"/>
    <lineage>
        <taxon>Archaea</taxon>
        <taxon>Methanobacteriati</taxon>
        <taxon>Methanobacteriota</taxon>
        <taxon>Stenosarchaea group</taxon>
        <taxon>Methanomicrobia</taxon>
        <taxon>Methanosarcinales</taxon>
        <taxon>Methanosarcinaceae</taxon>
        <taxon>Methanosarcina</taxon>
    </lineage>
</organism>
<gene>
    <name evidence="1" type="ORF">DU47_01210</name>
    <name evidence="2" type="ORF">DU80_09710</name>
</gene>
<dbReference type="Proteomes" id="UP000034152">
    <property type="component" value="Unassembled WGS sequence"/>
</dbReference>
<dbReference type="PATRIC" id="fig|2209.56.peg.2095"/>
<proteinExistence type="predicted"/>
<comment type="caution">
    <text evidence="1">The sequence shown here is derived from an EMBL/GenBank/DDBJ whole genome shotgun (WGS) entry which is preliminary data.</text>
</comment>
<name>A0A0F8EEE3_METMZ</name>
<dbReference type="EMBL" id="JJOS01000011">
    <property type="protein sequence ID" value="KKG06385.1"/>
    <property type="molecule type" value="Genomic_DNA"/>
</dbReference>
<accession>A0A0F8EEE3</accession>
<evidence type="ECO:0000313" key="2">
    <source>
        <dbReference type="EMBL" id="KKH81881.1"/>
    </source>
</evidence>
<keyword evidence="4" id="KW-1185">Reference proteome</keyword>
<evidence type="ECO:0000313" key="4">
    <source>
        <dbReference type="Proteomes" id="UP000034578"/>
    </source>
</evidence>
<protein>
    <submittedName>
        <fullName evidence="1">Uncharacterized protein</fullName>
    </submittedName>
</protein>
<evidence type="ECO:0000313" key="3">
    <source>
        <dbReference type="Proteomes" id="UP000034152"/>
    </source>
</evidence>
<sequence length="78" mass="9016">MTRNELMVAGKYERLGSQSVILDSAEEFNYSRSQNATIEHIFQKKILTFSKSDIASGRHRMKLRSNLLRNIARLEGMK</sequence>